<dbReference type="Proteomes" id="UP000001194">
    <property type="component" value="Unassembled WGS sequence"/>
</dbReference>
<evidence type="ECO:0000313" key="7">
    <source>
        <dbReference type="Proteomes" id="UP000001194"/>
    </source>
</evidence>
<dbReference type="KEGG" id="lbc:LACBIDRAFT_314647"/>
<dbReference type="PANTHER" id="PTHR11782:SF83">
    <property type="entry name" value="GUANOSINE-DIPHOSPHATASE"/>
    <property type="match status" value="1"/>
</dbReference>
<evidence type="ECO:0000256" key="4">
    <source>
        <dbReference type="ARBA" id="ARBA00037742"/>
    </source>
</evidence>
<dbReference type="Pfam" id="PF01150">
    <property type="entry name" value="GDA1_CD39"/>
    <property type="match status" value="1"/>
</dbReference>
<proteinExistence type="inferred from homology"/>
<dbReference type="InterPro" id="IPR000407">
    <property type="entry name" value="GDA1_CD39_NTPase"/>
</dbReference>
<accession>B0DYY7</accession>
<keyword evidence="3" id="KW-0378">Hydrolase</keyword>
<sequence length="186" mass="20830">MFQHSYLGYGLMRTRRHVHRLVNFMSTLQGTKAKAVVGNPCLAKGTRRVVTVKVEVTGVERKVTMDGEDIGFFEVCDRVVQLVLAKDAICELKPCSFNGVYQPSLLSSFPNGKVLLLSYFYDRLSPLLPSASSSSLPITISTIASTARQVCKGRDEWLQNHWAADSELMAELADRPEWCHDLCMRC</sequence>
<comment type="similarity">
    <text evidence="2">Belongs to the GDA1/CD39 NTPase family.</text>
</comment>
<dbReference type="OrthoDB" id="6372431at2759"/>
<dbReference type="EMBL" id="DS547152">
    <property type="protein sequence ID" value="EDR00228.1"/>
    <property type="molecule type" value="Genomic_DNA"/>
</dbReference>
<dbReference type="GO" id="GO:0004382">
    <property type="term" value="F:GDP phosphatase activity"/>
    <property type="evidence" value="ECO:0007669"/>
    <property type="project" value="UniProtKB-EC"/>
</dbReference>
<dbReference type="GO" id="GO:0009134">
    <property type="term" value="P:nucleoside diphosphate catabolic process"/>
    <property type="evidence" value="ECO:0007669"/>
    <property type="project" value="TreeGrafter"/>
</dbReference>
<organism evidence="7">
    <name type="scientific">Laccaria bicolor (strain S238N-H82 / ATCC MYA-4686)</name>
    <name type="common">Bicoloured deceiver</name>
    <name type="synonym">Laccaria laccata var. bicolor</name>
    <dbReference type="NCBI Taxonomy" id="486041"/>
    <lineage>
        <taxon>Eukaryota</taxon>
        <taxon>Fungi</taxon>
        <taxon>Dikarya</taxon>
        <taxon>Basidiomycota</taxon>
        <taxon>Agaricomycotina</taxon>
        <taxon>Agaricomycetes</taxon>
        <taxon>Agaricomycetidae</taxon>
        <taxon>Agaricales</taxon>
        <taxon>Agaricineae</taxon>
        <taxon>Hydnangiaceae</taxon>
        <taxon>Laccaria</taxon>
    </lineage>
</organism>
<dbReference type="AlphaFoldDB" id="B0DYY7"/>
<evidence type="ECO:0000256" key="3">
    <source>
        <dbReference type="ARBA" id="ARBA00022801"/>
    </source>
</evidence>
<dbReference type="GO" id="GO:0017111">
    <property type="term" value="F:ribonucleoside triphosphate phosphatase activity"/>
    <property type="evidence" value="ECO:0007669"/>
    <property type="project" value="TreeGrafter"/>
</dbReference>
<dbReference type="PANTHER" id="PTHR11782">
    <property type="entry name" value="ADENOSINE/GUANOSINE DIPHOSPHATASE"/>
    <property type="match status" value="1"/>
</dbReference>
<evidence type="ECO:0000256" key="2">
    <source>
        <dbReference type="ARBA" id="ARBA00009283"/>
    </source>
</evidence>
<dbReference type="GO" id="GO:0045134">
    <property type="term" value="F:UDP phosphatase activity"/>
    <property type="evidence" value="ECO:0007669"/>
    <property type="project" value="TreeGrafter"/>
</dbReference>
<dbReference type="GO" id="GO:0006487">
    <property type="term" value="P:protein N-linked glycosylation"/>
    <property type="evidence" value="ECO:0007669"/>
    <property type="project" value="TreeGrafter"/>
</dbReference>
<name>B0DYY7_LACBS</name>
<dbReference type="GO" id="GO:0000139">
    <property type="term" value="C:Golgi membrane"/>
    <property type="evidence" value="ECO:0007669"/>
    <property type="project" value="UniProtKB-SubCell"/>
</dbReference>
<evidence type="ECO:0000256" key="5">
    <source>
        <dbReference type="ARBA" id="ARBA00038903"/>
    </source>
</evidence>
<protein>
    <recommendedName>
        <fullName evidence="5">guanosine-diphosphatase</fullName>
        <ecNumber evidence="5">3.6.1.42</ecNumber>
    </recommendedName>
</protein>
<evidence type="ECO:0000313" key="6">
    <source>
        <dbReference type="EMBL" id="EDR00228.1"/>
    </source>
</evidence>
<dbReference type="RefSeq" id="XP_001889137.1">
    <property type="nucleotide sequence ID" value="XM_001889102.1"/>
</dbReference>
<keyword evidence="7" id="KW-1185">Reference proteome</keyword>
<dbReference type="InParanoid" id="B0DYY7"/>
<evidence type="ECO:0000256" key="1">
    <source>
        <dbReference type="ARBA" id="ARBA00004323"/>
    </source>
</evidence>
<gene>
    <name evidence="6" type="ORF">LACBIDRAFT_314647</name>
</gene>
<dbReference type="HOGENOM" id="CLU_1454665_0_0_1"/>
<dbReference type="EC" id="3.6.1.42" evidence="5"/>
<comment type="function">
    <text evidence="4">After transfer of sugars to endogenous macromolecular acceptors, the enzyme converts nucleoside diphosphates to nucleoside monophosphates which in turn exit the Golgi lumen in a coupled antiporter reaction, allowing entry of additional nucleotide sugar from the cytosol.</text>
</comment>
<dbReference type="Gene3D" id="3.30.420.150">
    <property type="entry name" value="Exopolyphosphatase. Domain 2"/>
    <property type="match status" value="1"/>
</dbReference>
<reference evidence="6 7" key="1">
    <citation type="journal article" date="2008" name="Nature">
        <title>The genome of Laccaria bicolor provides insights into mycorrhizal symbiosis.</title>
        <authorList>
            <person name="Martin F."/>
            <person name="Aerts A."/>
            <person name="Ahren D."/>
            <person name="Brun A."/>
            <person name="Danchin E.G.J."/>
            <person name="Duchaussoy F."/>
            <person name="Gibon J."/>
            <person name="Kohler A."/>
            <person name="Lindquist E."/>
            <person name="Pereda V."/>
            <person name="Salamov A."/>
            <person name="Shapiro H.J."/>
            <person name="Wuyts J."/>
            <person name="Blaudez D."/>
            <person name="Buee M."/>
            <person name="Brokstein P."/>
            <person name="Canbaeck B."/>
            <person name="Cohen D."/>
            <person name="Courty P.E."/>
            <person name="Coutinho P.M."/>
            <person name="Delaruelle C."/>
            <person name="Detter J.C."/>
            <person name="Deveau A."/>
            <person name="DiFazio S."/>
            <person name="Duplessis S."/>
            <person name="Fraissinet-Tachet L."/>
            <person name="Lucic E."/>
            <person name="Frey-Klett P."/>
            <person name="Fourrey C."/>
            <person name="Feussner I."/>
            <person name="Gay G."/>
            <person name="Grimwood J."/>
            <person name="Hoegger P.J."/>
            <person name="Jain P."/>
            <person name="Kilaru S."/>
            <person name="Labbe J."/>
            <person name="Lin Y.C."/>
            <person name="Legue V."/>
            <person name="Le Tacon F."/>
            <person name="Marmeisse R."/>
            <person name="Melayah D."/>
            <person name="Montanini B."/>
            <person name="Muratet M."/>
            <person name="Nehls U."/>
            <person name="Niculita-Hirzel H."/>
            <person name="Oudot-Le Secq M.P."/>
            <person name="Peter M."/>
            <person name="Quesneville H."/>
            <person name="Rajashekar B."/>
            <person name="Reich M."/>
            <person name="Rouhier N."/>
            <person name="Schmutz J."/>
            <person name="Yin T."/>
            <person name="Chalot M."/>
            <person name="Henrissat B."/>
            <person name="Kuees U."/>
            <person name="Lucas S."/>
            <person name="Van de Peer Y."/>
            <person name="Podila G.K."/>
            <person name="Polle A."/>
            <person name="Pukkila P.J."/>
            <person name="Richardson P.M."/>
            <person name="Rouze P."/>
            <person name="Sanders I.R."/>
            <person name="Stajich J.E."/>
            <person name="Tunlid A."/>
            <person name="Tuskan G."/>
            <person name="Grigoriev I.V."/>
        </authorList>
    </citation>
    <scope>NUCLEOTIDE SEQUENCE [LARGE SCALE GENOMIC DNA]</scope>
    <source>
        <strain evidence="7">S238N-H82 / ATCC MYA-4686</strain>
    </source>
</reference>
<comment type="subcellular location">
    <subcellularLocation>
        <location evidence="1">Golgi apparatus membrane</location>
        <topology evidence="1">Single-pass type II membrane protein</topology>
    </subcellularLocation>
</comment>
<dbReference type="GeneID" id="6084779"/>